<proteinExistence type="inferred from homology"/>
<dbReference type="Gene3D" id="3.40.50.720">
    <property type="entry name" value="NAD(P)-binding Rossmann-like Domain"/>
    <property type="match status" value="1"/>
</dbReference>
<evidence type="ECO:0000256" key="2">
    <source>
        <dbReference type="ARBA" id="ARBA00023002"/>
    </source>
</evidence>
<dbReference type="RefSeq" id="XP_009173514.1">
    <property type="nucleotide sequence ID" value="XM_009175250.1"/>
</dbReference>
<dbReference type="CTD" id="20323410"/>
<dbReference type="InterPro" id="IPR006109">
    <property type="entry name" value="G3P_DH_NAD-dep_C"/>
</dbReference>
<dbReference type="GO" id="GO:0051287">
    <property type="term" value="F:NAD binding"/>
    <property type="evidence" value="ECO:0007669"/>
    <property type="project" value="UniProtKB-UniRule"/>
</dbReference>
<dbReference type="AlphaFoldDB" id="A0A074ZB27"/>
<comment type="catalytic activity">
    <reaction evidence="4 8">
        <text>sn-glycerol 3-phosphate + NAD(+) = dihydroxyacetone phosphate + NADH + H(+)</text>
        <dbReference type="Rhea" id="RHEA:11092"/>
        <dbReference type="ChEBI" id="CHEBI:15378"/>
        <dbReference type="ChEBI" id="CHEBI:57540"/>
        <dbReference type="ChEBI" id="CHEBI:57597"/>
        <dbReference type="ChEBI" id="CHEBI:57642"/>
        <dbReference type="ChEBI" id="CHEBI:57945"/>
        <dbReference type="EC" id="1.1.1.8"/>
    </reaction>
</comment>
<evidence type="ECO:0000259" key="9">
    <source>
        <dbReference type="Pfam" id="PF01210"/>
    </source>
</evidence>
<dbReference type="SUPFAM" id="SSF48179">
    <property type="entry name" value="6-phosphogluconate dehydrogenase C-terminal domain-like"/>
    <property type="match status" value="1"/>
</dbReference>
<evidence type="ECO:0000313" key="11">
    <source>
        <dbReference type="EMBL" id="KER22752.1"/>
    </source>
</evidence>
<dbReference type="InterPro" id="IPR008927">
    <property type="entry name" value="6-PGluconate_DH-like_C_sf"/>
</dbReference>
<feature type="active site" description="Proton acceptor" evidence="5">
    <location>
        <position position="204"/>
    </location>
</feature>
<dbReference type="InterPro" id="IPR006168">
    <property type="entry name" value="G3P_DH_NAD-dep"/>
</dbReference>
<evidence type="ECO:0000313" key="12">
    <source>
        <dbReference type="Proteomes" id="UP000054324"/>
    </source>
</evidence>
<dbReference type="Pfam" id="PF01210">
    <property type="entry name" value="NAD_Gly3P_dh_N"/>
    <property type="match status" value="1"/>
</dbReference>
<evidence type="ECO:0000259" key="10">
    <source>
        <dbReference type="Pfam" id="PF07479"/>
    </source>
</evidence>
<evidence type="ECO:0000256" key="7">
    <source>
        <dbReference type="RuleBase" id="RU000437"/>
    </source>
</evidence>
<dbReference type="GeneID" id="20323410"/>
<dbReference type="KEGG" id="ovi:T265_09231"/>
<feature type="binding site" evidence="6">
    <location>
        <position position="272"/>
    </location>
    <ligand>
        <name>NAD(+)</name>
        <dbReference type="ChEBI" id="CHEBI:57540"/>
    </ligand>
</feature>
<evidence type="ECO:0000256" key="3">
    <source>
        <dbReference type="ARBA" id="ARBA00023027"/>
    </source>
</evidence>
<keyword evidence="12" id="KW-1185">Reference proteome</keyword>
<dbReference type="EMBL" id="KL596882">
    <property type="protein sequence ID" value="KER22752.1"/>
    <property type="molecule type" value="Genomic_DNA"/>
</dbReference>
<dbReference type="STRING" id="6198.A0A074ZB27"/>
<comment type="similarity">
    <text evidence="1 7">Belongs to the NAD-dependent glycerol-3-phosphate dehydrogenase family.</text>
</comment>
<keyword evidence="2 7" id="KW-0560">Oxidoreductase</keyword>
<dbReference type="PANTHER" id="PTHR11728">
    <property type="entry name" value="GLYCEROL-3-PHOSPHATE DEHYDROGENASE"/>
    <property type="match status" value="1"/>
</dbReference>
<evidence type="ECO:0000256" key="8">
    <source>
        <dbReference type="RuleBase" id="RU361243"/>
    </source>
</evidence>
<dbReference type="Proteomes" id="UP000054324">
    <property type="component" value="Unassembled WGS sequence"/>
</dbReference>
<dbReference type="Pfam" id="PF07479">
    <property type="entry name" value="NAD_Gly3P_dh_C"/>
    <property type="match status" value="1"/>
</dbReference>
<keyword evidence="3 6" id="KW-0520">NAD</keyword>
<dbReference type="FunFam" id="1.10.1040.10:FF:000004">
    <property type="entry name" value="Glycerol-3-phosphate dehydrogenase [NAD(+)]"/>
    <property type="match status" value="1"/>
</dbReference>
<dbReference type="PRINTS" id="PR00077">
    <property type="entry name" value="GPDHDRGNASE"/>
</dbReference>
<dbReference type="Gene3D" id="1.10.1040.10">
    <property type="entry name" value="N-(1-d-carboxylethyl)-l-norvaline Dehydrogenase, domain 2"/>
    <property type="match status" value="1"/>
</dbReference>
<evidence type="ECO:0000256" key="5">
    <source>
        <dbReference type="PIRSR" id="PIRSR000114-1"/>
    </source>
</evidence>
<feature type="domain" description="Glycerol-3-phosphate dehydrogenase NAD-dependent C-terminal" evidence="10">
    <location>
        <begin position="193"/>
        <end position="356"/>
    </location>
</feature>
<name>A0A074ZB27_OPIVI</name>
<sequence>MKQVAVLGCGAWATAIARLIAQNIKDSSEFMDTVMMYVYNEKYDGECLADSINRLHVNSLYFPGFKLPENLVASTDLKNIVSRSDIIAIAYPAKFVPWLVERVQRYVLPTSYFISFCKGVVLDYDETCLRLVSDIVHEKTGRPCLTVIGATTALEVAWQHYTEATIGSTDLELAKQTKRLLQTSYFRLVISPDAVGVELCGALKHVVAIAAGIADGLAVGDNTKAAVLRLGFWEMFQLMKELFPDRGIQELTLEQSCGMAELFVCMSHRSNRPPALGSDMDLMNMLLGRQLTMDRRNSVEDSSLSDAKIRSVCVNGSEYADMINKILQQRKRVAQYPLFTAVHLLCHHKMHPNQFIDRLRSHPVHQ</sequence>
<feature type="binding site" evidence="6">
    <location>
        <position position="153"/>
    </location>
    <ligand>
        <name>NAD(+)</name>
        <dbReference type="ChEBI" id="CHEBI:57540"/>
    </ligand>
</feature>
<dbReference type="EC" id="1.1.1.8" evidence="8"/>
<dbReference type="InterPro" id="IPR011128">
    <property type="entry name" value="G3P_DH_NAD-dep_N"/>
</dbReference>
<dbReference type="OrthoDB" id="10263760at2759"/>
<dbReference type="GO" id="GO:0005829">
    <property type="term" value="C:cytosol"/>
    <property type="evidence" value="ECO:0007669"/>
    <property type="project" value="TreeGrafter"/>
</dbReference>
<dbReference type="InterPro" id="IPR013328">
    <property type="entry name" value="6PGD_dom2"/>
</dbReference>
<evidence type="ECO:0000256" key="4">
    <source>
        <dbReference type="ARBA" id="ARBA00048683"/>
    </source>
</evidence>
<dbReference type="GO" id="GO:0005975">
    <property type="term" value="P:carbohydrate metabolic process"/>
    <property type="evidence" value="ECO:0007669"/>
    <property type="project" value="InterPro"/>
</dbReference>
<reference evidence="11 12" key="1">
    <citation type="submission" date="2013-11" db="EMBL/GenBank/DDBJ databases">
        <title>Opisthorchis viverrini - life in the bile duct.</title>
        <authorList>
            <person name="Young N.D."/>
            <person name="Nagarajan N."/>
            <person name="Lin S.J."/>
            <person name="Korhonen P.K."/>
            <person name="Jex A.R."/>
            <person name="Hall R.S."/>
            <person name="Safavi-Hemami H."/>
            <person name="Kaewkong W."/>
            <person name="Bertrand D."/>
            <person name="Gao S."/>
            <person name="Seet Q."/>
            <person name="Wongkham S."/>
            <person name="Teh B.T."/>
            <person name="Wongkham C."/>
            <person name="Intapan P.M."/>
            <person name="Maleewong W."/>
            <person name="Yang X."/>
            <person name="Hu M."/>
            <person name="Wang Z."/>
            <person name="Hofmann A."/>
            <person name="Sternberg P.W."/>
            <person name="Tan P."/>
            <person name="Wang J."/>
            <person name="Gasser R.B."/>
        </authorList>
    </citation>
    <scope>NUCLEOTIDE SEQUENCE [LARGE SCALE GENOMIC DNA]</scope>
</reference>
<protein>
    <recommendedName>
        <fullName evidence="8">Glycerol-3-phosphate dehydrogenase [NAD(+)]</fullName>
        <ecNumber evidence="8">1.1.1.8</ecNumber>
    </recommendedName>
</protein>
<feature type="binding site" evidence="6">
    <location>
        <position position="95"/>
    </location>
    <ligand>
        <name>NAD(+)</name>
        <dbReference type="ChEBI" id="CHEBI:57540"/>
    </ligand>
</feature>
<dbReference type="PANTHER" id="PTHR11728:SF8">
    <property type="entry name" value="GLYCEROL-3-PHOSPHATE DEHYDROGENASE [NAD(+)]-RELATED"/>
    <property type="match status" value="1"/>
</dbReference>
<evidence type="ECO:0000256" key="1">
    <source>
        <dbReference type="ARBA" id="ARBA00011009"/>
    </source>
</evidence>
<gene>
    <name evidence="11" type="ORF">T265_09231</name>
</gene>
<accession>A0A074ZB27</accession>
<dbReference type="GO" id="GO:0141152">
    <property type="term" value="F:glycerol-3-phosphate dehydrogenase (NAD+) activity"/>
    <property type="evidence" value="ECO:0007669"/>
    <property type="project" value="UniProtKB-UniRule"/>
</dbReference>
<dbReference type="SUPFAM" id="SSF51735">
    <property type="entry name" value="NAD(P)-binding Rossmann-fold domains"/>
    <property type="match status" value="1"/>
</dbReference>
<dbReference type="GO" id="GO:0046168">
    <property type="term" value="P:glycerol-3-phosphate catabolic process"/>
    <property type="evidence" value="ECO:0007669"/>
    <property type="project" value="UniProtKB-UniRule"/>
</dbReference>
<evidence type="ECO:0000256" key="6">
    <source>
        <dbReference type="PIRSR" id="PIRSR000114-3"/>
    </source>
</evidence>
<feature type="domain" description="Glycerol-3-phosphate dehydrogenase NAD-dependent N-terminal" evidence="9">
    <location>
        <begin position="3"/>
        <end position="173"/>
    </location>
</feature>
<dbReference type="InterPro" id="IPR036291">
    <property type="entry name" value="NAD(P)-bd_dom_sf"/>
</dbReference>
<dbReference type="PIRSF" id="PIRSF000114">
    <property type="entry name" value="Glycerol-3-P_dh"/>
    <property type="match status" value="1"/>
</dbReference>
<organism evidence="11 12">
    <name type="scientific">Opisthorchis viverrini</name>
    <name type="common">Southeast Asian liver fluke</name>
    <dbReference type="NCBI Taxonomy" id="6198"/>
    <lineage>
        <taxon>Eukaryota</taxon>
        <taxon>Metazoa</taxon>
        <taxon>Spiralia</taxon>
        <taxon>Lophotrochozoa</taxon>
        <taxon>Platyhelminthes</taxon>
        <taxon>Trematoda</taxon>
        <taxon>Digenea</taxon>
        <taxon>Opisthorchiida</taxon>
        <taxon>Opisthorchiata</taxon>
        <taxon>Opisthorchiidae</taxon>
        <taxon>Opisthorchis</taxon>
    </lineage>
</organism>